<protein>
    <recommendedName>
        <fullName evidence="4">Thymidylate kinase</fullName>
        <ecNumber evidence="3">2.7.4.9</ecNumber>
    </recommendedName>
</protein>
<keyword evidence="7" id="KW-0547">Nucleotide-binding</keyword>
<dbReference type="GO" id="GO:0006227">
    <property type="term" value="P:dUDP biosynthetic process"/>
    <property type="evidence" value="ECO:0007669"/>
    <property type="project" value="TreeGrafter"/>
</dbReference>
<proteinExistence type="inferred from homology"/>
<dbReference type="SUPFAM" id="SSF53474">
    <property type="entry name" value="alpha/beta-Hydrolases"/>
    <property type="match status" value="1"/>
</dbReference>
<comment type="catalytic activity">
    <reaction evidence="11">
        <text>a monoacylglycerol + H2O = glycerol + a fatty acid + H(+)</text>
        <dbReference type="Rhea" id="RHEA:15245"/>
        <dbReference type="ChEBI" id="CHEBI:15377"/>
        <dbReference type="ChEBI" id="CHEBI:15378"/>
        <dbReference type="ChEBI" id="CHEBI:17408"/>
        <dbReference type="ChEBI" id="CHEBI:17754"/>
        <dbReference type="ChEBI" id="CHEBI:28868"/>
    </reaction>
</comment>
<dbReference type="InterPro" id="IPR027417">
    <property type="entry name" value="P-loop_NTPase"/>
</dbReference>
<dbReference type="GO" id="GO:0005634">
    <property type="term" value="C:nucleus"/>
    <property type="evidence" value="ECO:0007669"/>
    <property type="project" value="TreeGrafter"/>
</dbReference>
<dbReference type="GO" id="GO:0004550">
    <property type="term" value="F:nucleoside diphosphate kinase activity"/>
    <property type="evidence" value="ECO:0007669"/>
    <property type="project" value="TreeGrafter"/>
</dbReference>
<dbReference type="HAMAP" id="MF_00165">
    <property type="entry name" value="Thymidylate_kinase"/>
    <property type="match status" value="1"/>
</dbReference>
<evidence type="ECO:0000256" key="7">
    <source>
        <dbReference type="ARBA" id="ARBA00022741"/>
    </source>
</evidence>
<evidence type="ECO:0000256" key="10">
    <source>
        <dbReference type="ARBA" id="ARBA00047591"/>
    </source>
</evidence>
<dbReference type="InterPro" id="IPR018094">
    <property type="entry name" value="Thymidylate_kinase"/>
</dbReference>
<accession>A0AAF0EVU7</accession>
<dbReference type="GO" id="GO:0004798">
    <property type="term" value="F:dTMP kinase activity"/>
    <property type="evidence" value="ECO:0007669"/>
    <property type="project" value="UniProtKB-EC"/>
</dbReference>
<dbReference type="InterPro" id="IPR029058">
    <property type="entry name" value="AB_hydrolase_fold"/>
</dbReference>
<comment type="similarity">
    <text evidence="2">Belongs to the thymidylate kinase family.</text>
</comment>
<gene>
    <name evidence="14" type="primary">CDC8</name>
    <name evidence="14" type="ORF">MCUN1_002970</name>
</gene>
<dbReference type="PANTHER" id="PTHR10344">
    <property type="entry name" value="THYMIDYLATE KINASE"/>
    <property type="match status" value="1"/>
</dbReference>
<keyword evidence="6" id="KW-0545">Nucleotide biosynthesis</keyword>
<dbReference type="SUPFAM" id="SSF52540">
    <property type="entry name" value="P-loop containing nucleoside triphosphate hydrolases"/>
    <property type="match status" value="1"/>
</dbReference>
<dbReference type="GO" id="GO:0005829">
    <property type="term" value="C:cytosol"/>
    <property type="evidence" value="ECO:0007669"/>
    <property type="project" value="TreeGrafter"/>
</dbReference>
<dbReference type="Gene3D" id="3.40.50.1820">
    <property type="entry name" value="alpha/beta hydrolase"/>
    <property type="match status" value="1"/>
</dbReference>
<evidence type="ECO:0000313" key="15">
    <source>
        <dbReference type="Proteomes" id="UP001219933"/>
    </source>
</evidence>
<dbReference type="InterPro" id="IPR039430">
    <property type="entry name" value="Thymidylate_kin-like_dom"/>
</dbReference>
<evidence type="ECO:0000256" key="2">
    <source>
        <dbReference type="ARBA" id="ARBA00009776"/>
    </source>
</evidence>
<dbReference type="CDD" id="cd01672">
    <property type="entry name" value="TMPK"/>
    <property type="match status" value="1"/>
</dbReference>
<evidence type="ECO:0000256" key="9">
    <source>
        <dbReference type="ARBA" id="ARBA00022840"/>
    </source>
</evidence>
<keyword evidence="15" id="KW-1185">Reference proteome</keyword>
<evidence type="ECO:0000256" key="4">
    <source>
        <dbReference type="ARBA" id="ARBA00017144"/>
    </source>
</evidence>
<dbReference type="EMBL" id="CP119880">
    <property type="protein sequence ID" value="WFD36099.1"/>
    <property type="molecule type" value="Genomic_DNA"/>
</dbReference>
<evidence type="ECO:0000256" key="3">
    <source>
        <dbReference type="ARBA" id="ARBA00012980"/>
    </source>
</evidence>
<comment type="pathway">
    <text evidence="1">Pyrimidine metabolism; dTTP biosynthesis.</text>
</comment>
<evidence type="ECO:0000256" key="1">
    <source>
        <dbReference type="ARBA" id="ARBA00004992"/>
    </source>
</evidence>
<dbReference type="GO" id="GO:0005524">
    <property type="term" value="F:ATP binding"/>
    <property type="evidence" value="ECO:0007669"/>
    <property type="project" value="UniProtKB-KW"/>
</dbReference>
<dbReference type="Pfam" id="PF02223">
    <property type="entry name" value="Thymidylate_kin"/>
    <property type="match status" value="1"/>
</dbReference>
<reference evidence="14" key="1">
    <citation type="submission" date="2023-03" db="EMBL/GenBank/DDBJ databases">
        <title>Mating type loci evolution in Malassezia.</title>
        <authorList>
            <person name="Coelho M.A."/>
        </authorList>
    </citation>
    <scope>NUCLEOTIDE SEQUENCE</scope>
    <source>
        <strain evidence="14">CBS 11721</strain>
    </source>
</reference>
<feature type="region of interest" description="Disordered" evidence="12">
    <location>
        <begin position="1"/>
        <end position="22"/>
    </location>
</feature>
<sequence>MPEWQLSIPVPPTQRTPEPLPSGLPGLLIQHDVPEGAGPDKVRSRGRPLAIIVHGAMAHKNAIFYKPIAQGLSIDSFRCDFRGEGEAPGTWCMSDMVDWISDIHAVVEHLTTEFGYRVELFVGHSKGSFSMNGYLATHCVPGAPQYQPPPRLVVSIAGRYRMERIHDFDPLFNPEFEQRGYFEYVFRCLGETRHGKFTPEDRVEFESYPMRKHISMAPINTQYLIVHGMEDQVVPTSDLAFLSSALTAQRGRAPGSVQSVLIEHADHNFTQHRDELLDIVFAWINERLNPLRNVPATSRGALIVVEGLDRAGKSTQVARIVEHFDAQLIKFPDRTTAIGGQINDYLTKKAEMDDHAVHLLFSANRWEVLPQLLEALKSGRTVVCDRYAFSGIAYSAAKGLDLPWCISPDVGLPLPDVSIFLDVDDNVAAQRSDYGQERYENQAFQREVRSHFNLLETLVRSNGGEWVRIDAGDTIDNVWSKVQSAVADARRRADNGAPLGTLGAARDLGHSVVRHSL</sequence>
<dbReference type="EC" id="2.7.4.9" evidence="3"/>
<dbReference type="PANTHER" id="PTHR10344:SF1">
    <property type="entry name" value="THYMIDYLATE KINASE"/>
    <property type="match status" value="1"/>
</dbReference>
<dbReference type="Proteomes" id="UP001219933">
    <property type="component" value="Chromosome 4"/>
</dbReference>
<dbReference type="NCBIfam" id="TIGR00041">
    <property type="entry name" value="DTMP_kinase"/>
    <property type="match status" value="1"/>
</dbReference>
<dbReference type="PROSITE" id="PS01331">
    <property type="entry name" value="THYMIDYLATE_KINASE"/>
    <property type="match status" value="1"/>
</dbReference>
<dbReference type="FunFam" id="3.40.50.300:FF:000679">
    <property type="entry name" value="Thymidylate kinase"/>
    <property type="match status" value="1"/>
</dbReference>
<organism evidence="14 15">
    <name type="scientific">Malassezia cuniculi</name>
    <dbReference type="NCBI Taxonomy" id="948313"/>
    <lineage>
        <taxon>Eukaryota</taxon>
        <taxon>Fungi</taxon>
        <taxon>Dikarya</taxon>
        <taxon>Basidiomycota</taxon>
        <taxon>Ustilaginomycotina</taxon>
        <taxon>Malasseziomycetes</taxon>
        <taxon>Malasseziales</taxon>
        <taxon>Malasseziaceae</taxon>
        <taxon>Malassezia</taxon>
    </lineage>
</organism>
<comment type="catalytic activity">
    <reaction evidence="10">
        <text>a diacylglycerol + H2O = a monoacylglycerol + a fatty acid + H(+)</text>
        <dbReference type="Rhea" id="RHEA:32731"/>
        <dbReference type="ChEBI" id="CHEBI:15377"/>
        <dbReference type="ChEBI" id="CHEBI:15378"/>
        <dbReference type="ChEBI" id="CHEBI:17408"/>
        <dbReference type="ChEBI" id="CHEBI:18035"/>
        <dbReference type="ChEBI" id="CHEBI:28868"/>
    </reaction>
</comment>
<dbReference type="AlphaFoldDB" id="A0AAF0EVU7"/>
<evidence type="ECO:0000313" key="14">
    <source>
        <dbReference type="EMBL" id="WFD36099.1"/>
    </source>
</evidence>
<evidence type="ECO:0000256" key="12">
    <source>
        <dbReference type="SAM" id="MobiDB-lite"/>
    </source>
</evidence>
<evidence type="ECO:0000256" key="8">
    <source>
        <dbReference type="ARBA" id="ARBA00022777"/>
    </source>
</evidence>
<name>A0AAF0EVU7_9BASI</name>
<dbReference type="GO" id="GO:0006233">
    <property type="term" value="P:dTDP biosynthetic process"/>
    <property type="evidence" value="ECO:0007669"/>
    <property type="project" value="InterPro"/>
</dbReference>
<keyword evidence="5 14" id="KW-0808">Transferase</keyword>
<dbReference type="Gene3D" id="3.40.50.300">
    <property type="entry name" value="P-loop containing nucleotide triphosphate hydrolases"/>
    <property type="match status" value="1"/>
</dbReference>
<keyword evidence="9" id="KW-0067">ATP-binding</keyword>
<keyword evidence="8 14" id="KW-0418">Kinase</keyword>
<feature type="compositionally biased region" description="Pro residues" evidence="12">
    <location>
        <begin position="9"/>
        <end position="22"/>
    </location>
</feature>
<evidence type="ECO:0000256" key="5">
    <source>
        <dbReference type="ARBA" id="ARBA00022679"/>
    </source>
</evidence>
<evidence type="ECO:0000256" key="6">
    <source>
        <dbReference type="ARBA" id="ARBA00022727"/>
    </source>
</evidence>
<evidence type="ECO:0000259" key="13">
    <source>
        <dbReference type="Pfam" id="PF02223"/>
    </source>
</evidence>
<dbReference type="InterPro" id="IPR018095">
    <property type="entry name" value="Thymidylate_kin_CS"/>
</dbReference>
<feature type="domain" description="Thymidylate kinase-like" evidence="13">
    <location>
        <begin position="305"/>
        <end position="480"/>
    </location>
</feature>
<evidence type="ECO:0000256" key="11">
    <source>
        <dbReference type="ARBA" id="ARBA00048461"/>
    </source>
</evidence>
<dbReference type="GO" id="GO:0006235">
    <property type="term" value="P:dTTP biosynthetic process"/>
    <property type="evidence" value="ECO:0007669"/>
    <property type="project" value="TreeGrafter"/>
</dbReference>